<feature type="transmembrane region" description="Helical" evidence="6">
    <location>
        <begin position="68"/>
        <end position="88"/>
    </location>
</feature>
<keyword evidence="5 6" id="KW-0472">Membrane</keyword>
<feature type="transmembrane region" description="Helical" evidence="6">
    <location>
        <begin position="274"/>
        <end position="294"/>
    </location>
</feature>
<evidence type="ECO:0008006" key="8">
    <source>
        <dbReference type="Google" id="ProtNLM"/>
    </source>
</evidence>
<evidence type="ECO:0000256" key="1">
    <source>
        <dbReference type="ARBA" id="ARBA00004651"/>
    </source>
</evidence>
<dbReference type="PANTHER" id="PTHR43370">
    <property type="entry name" value="SUGAR ABC TRANSPORTER INTEGRAL MEMBRANE PROTEIN-RELATED"/>
    <property type="match status" value="1"/>
</dbReference>
<dbReference type="GO" id="GO:0022857">
    <property type="term" value="F:transmembrane transporter activity"/>
    <property type="evidence" value="ECO:0007669"/>
    <property type="project" value="InterPro"/>
</dbReference>
<dbReference type="CDD" id="cd06580">
    <property type="entry name" value="TM_PBP1_transp_TpRbsC_like"/>
    <property type="match status" value="1"/>
</dbReference>
<feature type="transmembrane region" description="Helical" evidence="6">
    <location>
        <begin position="94"/>
        <end position="112"/>
    </location>
</feature>
<dbReference type="EMBL" id="UINC01065784">
    <property type="protein sequence ID" value="SVB95808.1"/>
    <property type="molecule type" value="Genomic_DNA"/>
</dbReference>
<keyword evidence="3 6" id="KW-0812">Transmembrane</keyword>
<feature type="transmembrane region" description="Helical" evidence="6">
    <location>
        <begin position="194"/>
        <end position="216"/>
    </location>
</feature>
<feature type="transmembrane region" description="Helical" evidence="6">
    <location>
        <begin position="247"/>
        <end position="268"/>
    </location>
</feature>
<keyword evidence="4 6" id="KW-1133">Transmembrane helix</keyword>
<dbReference type="InterPro" id="IPR001851">
    <property type="entry name" value="ABC_transp_permease"/>
</dbReference>
<evidence type="ECO:0000256" key="2">
    <source>
        <dbReference type="ARBA" id="ARBA00022475"/>
    </source>
</evidence>
<dbReference type="Pfam" id="PF02653">
    <property type="entry name" value="BPD_transp_2"/>
    <property type="match status" value="1"/>
</dbReference>
<reference evidence="7" key="1">
    <citation type="submission" date="2018-05" db="EMBL/GenBank/DDBJ databases">
        <authorList>
            <person name="Lanie J.A."/>
            <person name="Ng W.-L."/>
            <person name="Kazmierczak K.M."/>
            <person name="Andrzejewski T.M."/>
            <person name="Davidsen T.M."/>
            <person name="Wayne K.J."/>
            <person name="Tettelin H."/>
            <person name="Glass J.I."/>
            <person name="Rusch D."/>
            <person name="Podicherti R."/>
            <person name="Tsui H.-C.T."/>
            <person name="Winkler M.E."/>
        </authorList>
    </citation>
    <scope>NUCLEOTIDE SEQUENCE</scope>
</reference>
<feature type="transmembrane region" description="Helical" evidence="6">
    <location>
        <begin position="124"/>
        <end position="147"/>
    </location>
</feature>
<dbReference type="AlphaFoldDB" id="A0A382I8G4"/>
<proteinExistence type="predicted"/>
<organism evidence="7">
    <name type="scientific">marine metagenome</name>
    <dbReference type="NCBI Taxonomy" id="408172"/>
    <lineage>
        <taxon>unclassified sequences</taxon>
        <taxon>metagenomes</taxon>
        <taxon>ecological metagenomes</taxon>
    </lineage>
</organism>
<evidence type="ECO:0000256" key="4">
    <source>
        <dbReference type="ARBA" id="ARBA00022989"/>
    </source>
</evidence>
<evidence type="ECO:0000313" key="7">
    <source>
        <dbReference type="EMBL" id="SVB95808.1"/>
    </source>
</evidence>
<name>A0A382I8G4_9ZZZZ</name>
<accession>A0A382I8G4</accession>
<evidence type="ECO:0000256" key="3">
    <source>
        <dbReference type="ARBA" id="ARBA00022692"/>
    </source>
</evidence>
<evidence type="ECO:0000256" key="6">
    <source>
        <dbReference type="SAM" id="Phobius"/>
    </source>
</evidence>
<evidence type="ECO:0000256" key="5">
    <source>
        <dbReference type="ARBA" id="ARBA00023136"/>
    </source>
</evidence>
<dbReference type="GO" id="GO:0005886">
    <property type="term" value="C:plasma membrane"/>
    <property type="evidence" value="ECO:0007669"/>
    <property type="project" value="UniProtKB-SubCell"/>
</dbReference>
<dbReference type="PANTHER" id="PTHR43370:SF2">
    <property type="entry name" value="ABC TRANSPORTER PERMEASE PROTEIN"/>
    <property type="match status" value="1"/>
</dbReference>
<feature type="transmembrane region" description="Helical" evidence="6">
    <location>
        <begin position="153"/>
        <end position="174"/>
    </location>
</feature>
<gene>
    <name evidence="7" type="ORF">METZ01_LOCUS248662</name>
</gene>
<feature type="transmembrane region" description="Helical" evidence="6">
    <location>
        <begin position="42"/>
        <end position="61"/>
    </location>
</feature>
<protein>
    <recommendedName>
        <fullName evidence="8">ABC transporter permease</fullName>
    </recommendedName>
</protein>
<comment type="subcellular location">
    <subcellularLocation>
        <location evidence="1">Cell membrane</location>
        <topology evidence="1">Multi-pass membrane protein</topology>
    </subcellularLocation>
</comment>
<sequence>MLMAESFSLVVFCGAAIRLAVPLALAALGESITERSGVLNIGIEGSIIAGALCAALAALAWSSILLGMILGAIGGGLVALVFAIFVLGLNTDQIITGTATTLAGLGFTGAIYQARFGTTGSVITLPVLGTLDIPILADIPILGPIFFQQSITVYLVYLLVPALWYFLFNTSWGLELRSVGESPEVAEEAGVKILLVRFLAILSGGLMSGLAGAHLALDSGTFIENMSGGRGFIAIAVVVLGRWNPVWIAGAAVFFGAASALQFVFQSLGSDLPFPLFLMLPYVLTLIALSGWFGRTKAPASLTLPWPAKGR</sequence>
<keyword evidence="2" id="KW-1003">Cell membrane</keyword>